<dbReference type="AlphaFoldDB" id="A0A365JZY1"/>
<protein>
    <submittedName>
        <fullName evidence="2">Uncharacterized protein</fullName>
    </submittedName>
</protein>
<dbReference type="Proteomes" id="UP000251869">
    <property type="component" value="Unassembled WGS sequence"/>
</dbReference>
<proteinExistence type="predicted"/>
<keyword evidence="3" id="KW-1185">Reference proteome</keyword>
<keyword evidence="1" id="KW-1133">Transmembrane helix</keyword>
<gene>
    <name evidence="2" type="ORF">DP119_15345</name>
</gene>
<feature type="transmembrane region" description="Helical" evidence="1">
    <location>
        <begin position="63"/>
        <end position="80"/>
    </location>
</feature>
<sequence length="87" mass="9939">LIAQYCWRIAVIRRAIRFDLPKLISKFAAIARGCIIDVLLFSFQGSCVNSLNVTATFKYYQTLLGESIVISLFFASRFLLKTRQEIS</sequence>
<feature type="transmembrane region" description="Helical" evidence="1">
    <location>
        <begin position="23"/>
        <end position="43"/>
    </location>
</feature>
<dbReference type="EMBL" id="QLZQ01000011">
    <property type="protein sequence ID" value="RAZ65807.1"/>
    <property type="molecule type" value="Genomic_DNA"/>
</dbReference>
<comment type="caution">
    <text evidence="2">The sequence shown here is derived from an EMBL/GenBank/DDBJ whole genome shotgun (WGS) entry which is preliminary data.</text>
</comment>
<evidence type="ECO:0000313" key="3">
    <source>
        <dbReference type="Proteomes" id="UP000251869"/>
    </source>
</evidence>
<organism evidence="2 3">
    <name type="scientific">Planococcus maitriensis</name>
    <dbReference type="NCBI Taxonomy" id="221799"/>
    <lineage>
        <taxon>Bacteria</taxon>
        <taxon>Bacillati</taxon>
        <taxon>Bacillota</taxon>
        <taxon>Bacilli</taxon>
        <taxon>Bacillales</taxon>
        <taxon>Caryophanaceae</taxon>
        <taxon>Planococcus</taxon>
    </lineage>
</organism>
<feature type="non-terminal residue" evidence="2">
    <location>
        <position position="1"/>
    </location>
</feature>
<evidence type="ECO:0000256" key="1">
    <source>
        <dbReference type="SAM" id="Phobius"/>
    </source>
</evidence>
<reference evidence="2 3" key="1">
    <citation type="submission" date="2018-06" db="EMBL/GenBank/DDBJ databases">
        <title>The draft genome sequences of strains SCU63 and S1.</title>
        <authorList>
            <person name="Gan L."/>
        </authorList>
    </citation>
    <scope>NUCLEOTIDE SEQUENCE [LARGE SCALE GENOMIC DNA]</scope>
    <source>
        <strain evidence="2 3">S1</strain>
    </source>
</reference>
<evidence type="ECO:0000313" key="2">
    <source>
        <dbReference type="EMBL" id="RAZ65807.1"/>
    </source>
</evidence>
<keyword evidence="1" id="KW-0472">Membrane</keyword>
<accession>A0A365JZY1</accession>
<name>A0A365JZY1_9BACL</name>
<dbReference type="RefSeq" id="WP_205853891.1">
    <property type="nucleotide sequence ID" value="NZ_QLZQ01000011.1"/>
</dbReference>
<keyword evidence="1" id="KW-0812">Transmembrane</keyword>